<sequence length="153" mass="17973">MKEGKRKREVWEWIPPQNKESKFGGGEIPYPKVENRIPLFVIDMDHESNEVFFINNGKESLKEVISSKVGNWPVKEEDRKFSYENVLPGELVKIDDFDPIYDYNELIQQDVCLELENGDRMKFYCTSYGSCVPQTILLWDDQELGKGVNRIQY</sequence>
<keyword evidence="2" id="KW-1185">Reference proteome</keyword>
<reference evidence="1 2" key="1">
    <citation type="submission" date="2018-12" db="EMBL/GenBank/DDBJ databases">
        <title>Marinifilum JC070 sp. nov., a marine bacterium isolated from Yongle Blue Hole in the South China Sea.</title>
        <authorList>
            <person name="Fu T."/>
        </authorList>
    </citation>
    <scope>NUCLEOTIDE SEQUENCE [LARGE SCALE GENOMIC DNA]</scope>
    <source>
        <strain evidence="1 2">JC070</strain>
    </source>
</reference>
<dbReference type="EMBL" id="RZNH01000019">
    <property type="protein sequence ID" value="NOU60587.1"/>
    <property type="molecule type" value="Genomic_DNA"/>
</dbReference>
<protein>
    <submittedName>
        <fullName evidence="1">Uncharacterized protein</fullName>
    </submittedName>
</protein>
<dbReference type="RefSeq" id="WP_171595859.1">
    <property type="nucleotide sequence ID" value="NZ_RZNH01000019.1"/>
</dbReference>
<gene>
    <name evidence="1" type="ORF">ELS83_12220</name>
</gene>
<name>A0ABX1WX09_9BACT</name>
<proteinExistence type="predicted"/>
<accession>A0ABX1WX09</accession>
<dbReference type="Proteomes" id="UP000732105">
    <property type="component" value="Unassembled WGS sequence"/>
</dbReference>
<organism evidence="1 2">
    <name type="scientific">Marinifilum caeruleilacunae</name>
    <dbReference type="NCBI Taxonomy" id="2499076"/>
    <lineage>
        <taxon>Bacteria</taxon>
        <taxon>Pseudomonadati</taxon>
        <taxon>Bacteroidota</taxon>
        <taxon>Bacteroidia</taxon>
        <taxon>Marinilabiliales</taxon>
        <taxon>Marinifilaceae</taxon>
    </lineage>
</organism>
<comment type="caution">
    <text evidence="1">The sequence shown here is derived from an EMBL/GenBank/DDBJ whole genome shotgun (WGS) entry which is preliminary data.</text>
</comment>
<evidence type="ECO:0000313" key="1">
    <source>
        <dbReference type="EMBL" id="NOU60587.1"/>
    </source>
</evidence>
<evidence type="ECO:0000313" key="2">
    <source>
        <dbReference type="Proteomes" id="UP000732105"/>
    </source>
</evidence>